<organism evidence="2">
    <name type="scientific">Streptomyces sp. R08</name>
    <dbReference type="NCBI Taxonomy" id="3238624"/>
    <lineage>
        <taxon>Bacteria</taxon>
        <taxon>Bacillati</taxon>
        <taxon>Actinomycetota</taxon>
        <taxon>Actinomycetes</taxon>
        <taxon>Kitasatosporales</taxon>
        <taxon>Streptomycetaceae</taxon>
        <taxon>Streptomyces</taxon>
    </lineage>
</organism>
<feature type="chain" id="PRO_5044319963" description="Lipoprotein" evidence="1">
    <location>
        <begin position="28"/>
        <end position="294"/>
    </location>
</feature>
<evidence type="ECO:0000256" key="1">
    <source>
        <dbReference type="SAM" id="SignalP"/>
    </source>
</evidence>
<dbReference type="AlphaFoldDB" id="A0AB39M051"/>
<gene>
    <name evidence="2" type="ORF">AB5J58_04765</name>
</gene>
<keyword evidence="1" id="KW-0732">Signal</keyword>
<accession>A0AB39M051</accession>
<reference evidence="2" key="1">
    <citation type="submission" date="2024-07" db="EMBL/GenBank/DDBJ databases">
        <authorList>
            <person name="Yu S.T."/>
        </authorList>
    </citation>
    <scope>NUCLEOTIDE SEQUENCE</scope>
    <source>
        <strain evidence="2">R08</strain>
    </source>
</reference>
<feature type="signal peptide" evidence="1">
    <location>
        <begin position="1"/>
        <end position="27"/>
    </location>
</feature>
<proteinExistence type="predicted"/>
<sequence length="294" mass="30918">MIPRPVPVRAALAAVVALLVTACSAHGAQVADVAAPPSGSRAAPVTPARLGRTLPADPVRMVLPATGGETRWTQGLYVFGQQVDRAATADCARRGGFALPAEIPLAFIRFFAIPDLDFIARHGLSASAEVPAPATAPSTARTGTAAEVRRCRAEGAKAAAALSGIYLPVEQRWFGELGSVDRDPATVRAERGLSGCLSAHGVEARDEQGFMAVADARQQSATAAELPAVEAESGRVYATCMRPVEAVRAPARLHLRTGFLTAHTAEIRTLRTKLLPALRAAEHRYDVPLVFPEP</sequence>
<dbReference type="PROSITE" id="PS51257">
    <property type="entry name" value="PROKAR_LIPOPROTEIN"/>
    <property type="match status" value="1"/>
</dbReference>
<evidence type="ECO:0008006" key="3">
    <source>
        <dbReference type="Google" id="ProtNLM"/>
    </source>
</evidence>
<name>A0AB39M051_9ACTN</name>
<evidence type="ECO:0000313" key="2">
    <source>
        <dbReference type="EMBL" id="XDP99532.1"/>
    </source>
</evidence>
<dbReference type="EMBL" id="CP163431">
    <property type="protein sequence ID" value="XDP99532.1"/>
    <property type="molecule type" value="Genomic_DNA"/>
</dbReference>
<protein>
    <recommendedName>
        <fullName evidence="3">Lipoprotein</fullName>
    </recommendedName>
</protein>
<dbReference type="RefSeq" id="WP_369186618.1">
    <property type="nucleotide sequence ID" value="NZ_CP163431.1"/>
</dbReference>